<feature type="transmembrane region" description="Helical" evidence="1">
    <location>
        <begin position="28"/>
        <end position="48"/>
    </location>
</feature>
<evidence type="ECO:0000256" key="1">
    <source>
        <dbReference type="SAM" id="Phobius"/>
    </source>
</evidence>
<organism evidence="2 3">
    <name type="scientific">Candidatus Desulfolinea nitratireducens</name>
    <dbReference type="NCBI Taxonomy" id="2841698"/>
    <lineage>
        <taxon>Bacteria</taxon>
        <taxon>Bacillati</taxon>
        <taxon>Chloroflexota</taxon>
        <taxon>Anaerolineae</taxon>
        <taxon>Anaerolineales</taxon>
        <taxon>Anaerolineales incertae sedis</taxon>
        <taxon>Candidatus Desulfolinea</taxon>
    </lineage>
</organism>
<dbReference type="Proteomes" id="UP000614469">
    <property type="component" value="Unassembled WGS sequence"/>
</dbReference>
<sequence>MSVTLWLILGAVVALGFYFAATKMKLTWYEWVLAVLGTILILFAIQNYSASQLELEPRAAGLLLLIFGLPGVILAAVGFVLPFLRAKKAA</sequence>
<name>A0A8J6NJJ8_9CHLR</name>
<keyword evidence="1" id="KW-0472">Membrane</keyword>
<reference evidence="2 3" key="1">
    <citation type="submission" date="2020-08" db="EMBL/GenBank/DDBJ databases">
        <title>Bridging the membrane lipid divide: bacteria of the FCB group superphylum have the potential to synthesize archaeal ether lipids.</title>
        <authorList>
            <person name="Villanueva L."/>
            <person name="Von Meijenfeldt F.A.B."/>
            <person name="Westbye A.B."/>
            <person name="Yadav S."/>
            <person name="Hopmans E.C."/>
            <person name="Dutilh B.E."/>
            <person name="Sinninghe Damste J.S."/>
        </authorList>
    </citation>
    <scope>NUCLEOTIDE SEQUENCE [LARGE SCALE GENOMIC DNA]</scope>
    <source>
        <strain evidence="2">NIOZ-UU36</strain>
    </source>
</reference>
<feature type="transmembrane region" description="Helical" evidence="1">
    <location>
        <begin position="6"/>
        <end position="21"/>
    </location>
</feature>
<feature type="transmembrane region" description="Helical" evidence="1">
    <location>
        <begin position="60"/>
        <end position="84"/>
    </location>
</feature>
<accession>A0A8J6NJJ8</accession>
<proteinExistence type="predicted"/>
<dbReference type="EMBL" id="JACNJN010000039">
    <property type="protein sequence ID" value="MBC8334051.1"/>
    <property type="molecule type" value="Genomic_DNA"/>
</dbReference>
<keyword evidence="1" id="KW-1133">Transmembrane helix</keyword>
<dbReference type="AlphaFoldDB" id="A0A8J6NJJ8"/>
<evidence type="ECO:0000313" key="2">
    <source>
        <dbReference type="EMBL" id="MBC8334051.1"/>
    </source>
</evidence>
<keyword evidence="1" id="KW-0812">Transmembrane</keyword>
<evidence type="ECO:0000313" key="3">
    <source>
        <dbReference type="Proteomes" id="UP000614469"/>
    </source>
</evidence>
<protein>
    <submittedName>
        <fullName evidence="2">Dehalogenase</fullName>
    </submittedName>
</protein>
<gene>
    <name evidence="2" type="ORF">H8E29_02195</name>
</gene>
<comment type="caution">
    <text evidence="2">The sequence shown here is derived from an EMBL/GenBank/DDBJ whole genome shotgun (WGS) entry which is preliminary data.</text>
</comment>